<dbReference type="EMBL" id="NIOF01000006">
    <property type="protein sequence ID" value="OWQ88889.1"/>
    <property type="molecule type" value="Genomic_DNA"/>
</dbReference>
<name>A0A246J8S1_9BURK</name>
<dbReference type="InterPro" id="IPR022289">
    <property type="entry name" value="PRTRC_protein-C"/>
</dbReference>
<protein>
    <recommendedName>
        <fullName evidence="3">PRTRC system protein C</fullName>
    </recommendedName>
</protein>
<proteinExistence type="predicted"/>
<evidence type="ECO:0000313" key="2">
    <source>
        <dbReference type="Proteomes" id="UP000197468"/>
    </source>
</evidence>
<evidence type="ECO:0008006" key="3">
    <source>
        <dbReference type="Google" id="ProtNLM"/>
    </source>
</evidence>
<evidence type="ECO:0000313" key="1">
    <source>
        <dbReference type="EMBL" id="OWQ88889.1"/>
    </source>
</evidence>
<dbReference type="InterPro" id="IPR032866">
    <property type="entry name" value="Prok_Ub"/>
</dbReference>
<accession>A0A246J8S1</accession>
<gene>
    <name evidence="1" type="ORF">CDN99_15565</name>
</gene>
<dbReference type="NCBIfam" id="TIGR03738">
    <property type="entry name" value="PRTRC_C"/>
    <property type="match status" value="1"/>
</dbReference>
<dbReference type="Pfam" id="PF14454">
    <property type="entry name" value="Prok_Ub"/>
    <property type="match status" value="1"/>
</dbReference>
<reference evidence="1 2" key="1">
    <citation type="journal article" date="2008" name="Int. J. Syst. Evol. Microbiol.">
        <title>Description of Roseateles aquatilis sp. nov. and Roseateles terrae sp. nov., in the class Betaproteobacteria, and emended description of the genus Roseateles.</title>
        <authorList>
            <person name="Gomila M."/>
            <person name="Bowien B."/>
            <person name="Falsen E."/>
            <person name="Moore E.R."/>
            <person name="Lalucat J."/>
        </authorList>
    </citation>
    <scope>NUCLEOTIDE SEQUENCE [LARGE SCALE GENOMIC DNA]</scope>
    <source>
        <strain evidence="1 2">CCUG 48205</strain>
    </source>
</reference>
<keyword evidence="2" id="KW-1185">Reference proteome</keyword>
<sequence>MSIQVQAITRRFLYNGVTLPDIPGHEAREVRDIYSAQFPELLSADIEAGEVRNGVQEITFKRAVGVKG</sequence>
<comment type="caution">
    <text evidence="1">The sequence shown here is derived from an EMBL/GenBank/DDBJ whole genome shotgun (WGS) entry which is preliminary data.</text>
</comment>
<dbReference type="AlphaFoldDB" id="A0A246J8S1"/>
<dbReference type="OrthoDB" id="71754at2"/>
<dbReference type="Proteomes" id="UP000197468">
    <property type="component" value="Unassembled WGS sequence"/>
</dbReference>
<dbReference type="RefSeq" id="WP_088385775.1">
    <property type="nucleotide sequence ID" value="NZ_NIOF01000006.1"/>
</dbReference>
<organism evidence="1 2">
    <name type="scientific">Roseateles aquatilis</name>
    <dbReference type="NCBI Taxonomy" id="431061"/>
    <lineage>
        <taxon>Bacteria</taxon>
        <taxon>Pseudomonadati</taxon>
        <taxon>Pseudomonadota</taxon>
        <taxon>Betaproteobacteria</taxon>
        <taxon>Burkholderiales</taxon>
        <taxon>Sphaerotilaceae</taxon>
        <taxon>Roseateles</taxon>
    </lineage>
</organism>